<accession>A0A9W3Z085</accession>
<evidence type="ECO:0000313" key="2">
    <source>
        <dbReference type="EMBL" id="AZZ67150.1"/>
    </source>
</evidence>
<feature type="domain" description="DUF1828" evidence="1">
    <location>
        <begin position="35"/>
        <end position="127"/>
    </location>
</feature>
<protein>
    <submittedName>
        <fullName evidence="2">DUF1828 domain-containing protein</fullName>
    </submittedName>
</protein>
<proteinExistence type="predicted"/>
<dbReference type="Proteomes" id="UP000283758">
    <property type="component" value="Chromosome"/>
</dbReference>
<sequence length="266" mass="30323">MLENDIDIIAKSWLNFLKDQYNLKLIDNNHIALTTPITDAFDDGITVMISHTDSGNYMVSDQGYTIWNLETRGINVMKKDSIRRRNIFSIIKSENVKISSNRDIFAIGPKSEIAQMIFNVIQAVTKIGNLGMSSSSSVRGMFLDDVTDYFENNKKDYRFLKGFELRGKTGLAYKIDYLFMSQSPTSKVTKIYDGLQKNTVEQLLGIWYDTETVRKSNGENMEFDIIIPSLSDKDQKEFANNLNSHDIAVIPFNDKKAIQKSFSFVA</sequence>
<name>A0A9W3Z085_LACJH</name>
<evidence type="ECO:0000259" key="1">
    <source>
        <dbReference type="Pfam" id="PF08861"/>
    </source>
</evidence>
<dbReference type="AlphaFoldDB" id="A0A9W3Z085"/>
<reference evidence="2 3" key="1">
    <citation type="submission" date="2018-10" db="EMBL/GenBank/DDBJ databases">
        <title>Complete genome sequencing of Lactobacillus johnsonii ZLJ010.</title>
        <authorList>
            <person name="Zhang W."/>
            <person name="Ji H."/>
            <person name="Wang J."/>
            <person name="Zhang D."/>
            <person name="Liu H."/>
            <person name="Wang S."/>
            <person name="Wang Y."/>
        </authorList>
    </citation>
    <scope>NUCLEOTIDE SEQUENCE [LARGE SCALE GENOMIC DNA]</scope>
    <source>
        <strain evidence="2 3">ZLJ010</strain>
    </source>
</reference>
<dbReference type="InterPro" id="IPR014960">
    <property type="entry name" value="DUF1828"/>
</dbReference>
<gene>
    <name evidence="2" type="ORF">D7321_03125</name>
</gene>
<dbReference type="EMBL" id="CP032680">
    <property type="protein sequence ID" value="AZZ67150.1"/>
    <property type="molecule type" value="Genomic_DNA"/>
</dbReference>
<dbReference type="Pfam" id="PF08861">
    <property type="entry name" value="DUF1828"/>
    <property type="match status" value="1"/>
</dbReference>
<dbReference type="RefSeq" id="WP_127835563.1">
    <property type="nucleotide sequence ID" value="NZ_CP032680.1"/>
</dbReference>
<evidence type="ECO:0000313" key="3">
    <source>
        <dbReference type="Proteomes" id="UP000283758"/>
    </source>
</evidence>
<organism evidence="2 3">
    <name type="scientific">Lactobacillus johnsonii</name>
    <dbReference type="NCBI Taxonomy" id="33959"/>
    <lineage>
        <taxon>Bacteria</taxon>
        <taxon>Bacillati</taxon>
        <taxon>Bacillota</taxon>
        <taxon>Bacilli</taxon>
        <taxon>Lactobacillales</taxon>
        <taxon>Lactobacillaceae</taxon>
        <taxon>Lactobacillus</taxon>
    </lineage>
</organism>